<dbReference type="Gene3D" id="2.60.120.260">
    <property type="entry name" value="Galactose-binding domain-like"/>
    <property type="match status" value="1"/>
</dbReference>
<evidence type="ECO:0000256" key="1">
    <source>
        <dbReference type="SAM" id="SignalP"/>
    </source>
</evidence>
<comment type="caution">
    <text evidence="3">The sequence shown here is derived from an EMBL/GenBank/DDBJ whole genome shotgun (WGS) entry which is preliminary data.</text>
</comment>
<name>A0ABT2LZI1_9FIRM</name>
<dbReference type="CDD" id="cd00063">
    <property type="entry name" value="FN3"/>
    <property type="match status" value="1"/>
</dbReference>
<dbReference type="RefSeq" id="WP_022089236.1">
    <property type="nucleotide sequence ID" value="NZ_JAODBU010000004.1"/>
</dbReference>
<keyword evidence="4" id="KW-1185">Reference proteome</keyword>
<dbReference type="EMBL" id="JAODBU010000004">
    <property type="protein sequence ID" value="MCT7398600.1"/>
    <property type="molecule type" value="Genomic_DNA"/>
</dbReference>
<feature type="chain" id="PRO_5045642200" evidence="1">
    <location>
        <begin position="30"/>
        <end position="295"/>
    </location>
</feature>
<dbReference type="Pfam" id="PF00041">
    <property type="entry name" value="fn3"/>
    <property type="match status" value="1"/>
</dbReference>
<feature type="domain" description="Fibronectin type-III" evidence="2">
    <location>
        <begin position="199"/>
        <end position="295"/>
    </location>
</feature>
<accession>A0ABT2LZI1</accession>
<gene>
    <name evidence="3" type="ORF">N5B56_05795</name>
</gene>
<dbReference type="InterPro" id="IPR013783">
    <property type="entry name" value="Ig-like_fold"/>
</dbReference>
<sequence>MRKNLKKIATLAMAAAMAIAVVPAVPTQAAKTELIKNEWDSYFGASSGWAEGAEGALTENSKSSWTADMDSIGWGGIWGAQIKNENLKYQKGQSYTVSCKLKATNLDKWVLVKVEGDDPNAYEPDKAPLAFKWVQLQQDKEQTVTLDFTLAKNYSGHLSLYFGVGGEMGDREDEQLAGLYNGLVTLPKDGDPTFSSSVKCSNISVKQVATTIKKVRAKKGVAKVTINKSAVAKKYVVQYSTKSSMAGAKKVVTAKTNATLKNLTSGKKYYVRVAVVNKNGKQSKEWSAKKVVKVK</sequence>
<evidence type="ECO:0000259" key="2">
    <source>
        <dbReference type="PROSITE" id="PS50853"/>
    </source>
</evidence>
<organism evidence="3 4">
    <name type="scientific">Eubacterium album</name>
    <dbReference type="NCBI Taxonomy" id="2978477"/>
    <lineage>
        <taxon>Bacteria</taxon>
        <taxon>Bacillati</taxon>
        <taxon>Bacillota</taxon>
        <taxon>Clostridia</taxon>
        <taxon>Eubacteriales</taxon>
        <taxon>Eubacteriaceae</taxon>
        <taxon>Eubacterium</taxon>
    </lineage>
</organism>
<keyword evidence="1" id="KW-0732">Signal</keyword>
<feature type="signal peptide" evidence="1">
    <location>
        <begin position="1"/>
        <end position="29"/>
    </location>
</feature>
<dbReference type="SUPFAM" id="SSF49785">
    <property type="entry name" value="Galactose-binding domain-like"/>
    <property type="match status" value="1"/>
</dbReference>
<dbReference type="InterPro" id="IPR003961">
    <property type="entry name" value="FN3_dom"/>
</dbReference>
<evidence type="ECO:0000313" key="4">
    <source>
        <dbReference type="Proteomes" id="UP001431199"/>
    </source>
</evidence>
<protein>
    <submittedName>
        <fullName evidence="3">Fibronectin type III domain-containing protein</fullName>
    </submittedName>
</protein>
<evidence type="ECO:0000313" key="3">
    <source>
        <dbReference type="EMBL" id="MCT7398600.1"/>
    </source>
</evidence>
<dbReference type="SUPFAM" id="SSF49265">
    <property type="entry name" value="Fibronectin type III"/>
    <property type="match status" value="1"/>
</dbReference>
<dbReference type="InterPro" id="IPR008979">
    <property type="entry name" value="Galactose-bd-like_sf"/>
</dbReference>
<dbReference type="InterPro" id="IPR036116">
    <property type="entry name" value="FN3_sf"/>
</dbReference>
<dbReference type="Gene3D" id="2.60.40.10">
    <property type="entry name" value="Immunoglobulins"/>
    <property type="match status" value="1"/>
</dbReference>
<dbReference type="Proteomes" id="UP001431199">
    <property type="component" value="Unassembled WGS sequence"/>
</dbReference>
<reference evidence="3" key="1">
    <citation type="submission" date="2022-09" db="EMBL/GenBank/DDBJ databases">
        <title>Eubacterium sp. LFL-14 isolated from human feces.</title>
        <authorList>
            <person name="Liu F."/>
        </authorList>
    </citation>
    <scope>NUCLEOTIDE SEQUENCE</scope>
    <source>
        <strain evidence="3">LFL-14</strain>
    </source>
</reference>
<dbReference type="PROSITE" id="PS50853">
    <property type="entry name" value="FN3"/>
    <property type="match status" value="1"/>
</dbReference>
<proteinExistence type="predicted"/>